<comment type="similarity">
    <text evidence="1 5">Belongs to the MreC family.</text>
</comment>
<dbReference type="PANTHER" id="PTHR34138">
    <property type="entry name" value="CELL SHAPE-DETERMINING PROTEIN MREC"/>
    <property type="match status" value="1"/>
</dbReference>
<accession>A0ABU9CJ25</accession>
<protein>
    <recommendedName>
        <fullName evidence="2 5">Cell shape-determining protein MreC</fullName>
    </recommendedName>
    <alternativeName>
        <fullName evidence="4 5">Cell shape protein MreC</fullName>
    </alternativeName>
</protein>
<evidence type="ECO:0000256" key="1">
    <source>
        <dbReference type="ARBA" id="ARBA00009369"/>
    </source>
</evidence>
<dbReference type="Gene3D" id="2.40.10.340">
    <property type="entry name" value="Rod shape-determining protein MreC, domain 1"/>
    <property type="match status" value="1"/>
</dbReference>
<dbReference type="InterPro" id="IPR007221">
    <property type="entry name" value="MreC"/>
</dbReference>
<evidence type="ECO:0000256" key="6">
    <source>
        <dbReference type="SAM" id="MobiDB-lite"/>
    </source>
</evidence>
<evidence type="ECO:0000256" key="4">
    <source>
        <dbReference type="ARBA" id="ARBA00032089"/>
    </source>
</evidence>
<sequence length="334" mass="34561">MSLGTIDRTPPPFFRQGPSALTKLVLCSALAVFLMAADTRFKLTRPLRAALATALLPVQQALKWPVRLADEAGGYLQGLDAARSAENAARVQLARQAERVARGDQLAQENARLRALLELRPALAVPSVSAEVLYEAADPYSRKLFIDRGERHGVTLGAPVVNEAGVLGQVTAVYPLSALVTLLTDRDAAIPVLNERTQQRSAAFGGAEGGGALELRFVAANADVKAGDRLLTSGIDGVYPPGLTVGTVTRVDRRADAGFARILLAPAAGIDGVRHLLVLQPTAQQMPPRPEPAPEPAKADKSAKGAGKAAAKSGAASATAAASAAPASAAGSRP</sequence>
<evidence type="ECO:0000256" key="2">
    <source>
        <dbReference type="ARBA" id="ARBA00013855"/>
    </source>
</evidence>
<feature type="compositionally biased region" description="Low complexity" evidence="6">
    <location>
        <begin position="304"/>
        <end position="334"/>
    </location>
</feature>
<evidence type="ECO:0000256" key="5">
    <source>
        <dbReference type="PIRNR" id="PIRNR038471"/>
    </source>
</evidence>
<dbReference type="PANTHER" id="PTHR34138:SF1">
    <property type="entry name" value="CELL SHAPE-DETERMINING PROTEIN MREC"/>
    <property type="match status" value="1"/>
</dbReference>
<dbReference type="InterPro" id="IPR055342">
    <property type="entry name" value="MreC_beta-barrel_core"/>
</dbReference>
<proteinExistence type="inferred from homology"/>
<gene>
    <name evidence="8" type="primary">mreC</name>
    <name evidence="8" type="ORF">AACH10_15540</name>
</gene>
<dbReference type="Gene3D" id="2.40.10.350">
    <property type="entry name" value="Rod shape-determining protein MreC, domain 2"/>
    <property type="match status" value="1"/>
</dbReference>
<name>A0ABU9CJ25_9BURK</name>
<comment type="function">
    <text evidence="5">Involved in formation and maintenance of cell shape.</text>
</comment>
<dbReference type="InterPro" id="IPR042175">
    <property type="entry name" value="Cell/Rod_MreC_2"/>
</dbReference>
<organism evidence="8 9">
    <name type="scientific">Pseudaquabacterium inlustre</name>
    <dbReference type="NCBI Taxonomy" id="2984192"/>
    <lineage>
        <taxon>Bacteria</taxon>
        <taxon>Pseudomonadati</taxon>
        <taxon>Pseudomonadota</taxon>
        <taxon>Betaproteobacteria</taxon>
        <taxon>Burkholderiales</taxon>
        <taxon>Sphaerotilaceae</taxon>
        <taxon>Pseudaquabacterium</taxon>
    </lineage>
</organism>
<evidence type="ECO:0000313" key="9">
    <source>
        <dbReference type="Proteomes" id="UP001365405"/>
    </source>
</evidence>
<evidence type="ECO:0000259" key="7">
    <source>
        <dbReference type="Pfam" id="PF04085"/>
    </source>
</evidence>
<dbReference type="NCBIfam" id="TIGR00219">
    <property type="entry name" value="mreC"/>
    <property type="match status" value="1"/>
</dbReference>
<dbReference type="RefSeq" id="WP_341411362.1">
    <property type="nucleotide sequence ID" value="NZ_JBBUTH010000008.1"/>
</dbReference>
<dbReference type="InterPro" id="IPR042177">
    <property type="entry name" value="Cell/Rod_1"/>
</dbReference>
<feature type="domain" description="Rod shape-determining protein MreC beta-barrel core" evidence="7">
    <location>
        <begin position="132"/>
        <end position="280"/>
    </location>
</feature>
<dbReference type="Proteomes" id="UP001365405">
    <property type="component" value="Unassembled WGS sequence"/>
</dbReference>
<dbReference type="EMBL" id="JBBUTH010000008">
    <property type="protein sequence ID" value="MEK8051663.1"/>
    <property type="molecule type" value="Genomic_DNA"/>
</dbReference>
<keyword evidence="9" id="KW-1185">Reference proteome</keyword>
<evidence type="ECO:0000313" key="8">
    <source>
        <dbReference type="EMBL" id="MEK8051663.1"/>
    </source>
</evidence>
<keyword evidence="3 5" id="KW-0133">Cell shape</keyword>
<dbReference type="Pfam" id="PF04085">
    <property type="entry name" value="MreC"/>
    <property type="match status" value="1"/>
</dbReference>
<comment type="caution">
    <text evidence="8">The sequence shown here is derived from an EMBL/GenBank/DDBJ whole genome shotgun (WGS) entry which is preliminary data.</text>
</comment>
<reference evidence="8 9" key="1">
    <citation type="submission" date="2024-04" db="EMBL/GenBank/DDBJ databases">
        <title>Novel species of the genus Ideonella isolated from streams.</title>
        <authorList>
            <person name="Lu H."/>
        </authorList>
    </citation>
    <scope>NUCLEOTIDE SEQUENCE [LARGE SCALE GENOMIC DNA]</scope>
    <source>
        <strain evidence="8 9">DXS22W</strain>
    </source>
</reference>
<feature type="region of interest" description="Disordered" evidence="6">
    <location>
        <begin position="283"/>
        <end position="334"/>
    </location>
</feature>
<dbReference type="PIRSF" id="PIRSF038471">
    <property type="entry name" value="MreC"/>
    <property type="match status" value="1"/>
</dbReference>
<evidence type="ECO:0000256" key="3">
    <source>
        <dbReference type="ARBA" id="ARBA00022960"/>
    </source>
</evidence>